<feature type="domain" description="BRO1" evidence="3">
    <location>
        <begin position="3"/>
        <end position="415"/>
    </location>
</feature>
<evidence type="ECO:0000259" key="3">
    <source>
        <dbReference type="PROSITE" id="PS51180"/>
    </source>
</evidence>
<dbReference type="PANTHER" id="PTHR23030:SF39">
    <property type="entry name" value="PROGRAMMED CELL DEATH 6-INTERACTING PROTEIN"/>
    <property type="match status" value="1"/>
</dbReference>
<keyword evidence="5" id="KW-1185">Reference proteome</keyword>
<organism evidence="4 5">
    <name type="scientific">Athelia psychrophila</name>
    <dbReference type="NCBI Taxonomy" id="1759441"/>
    <lineage>
        <taxon>Eukaryota</taxon>
        <taxon>Fungi</taxon>
        <taxon>Dikarya</taxon>
        <taxon>Basidiomycota</taxon>
        <taxon>Agaricomycotina</taxon>
        <taxon>Agaricomycetes</taxon>
        <taxon>Agaricomycetidae</taxon>
        <taxon>Atheliales</taxon>
        <taxon>Atheliaceae</taxon>
        <taxon>Athelia</taxon>
    </lineage>
</organism>
<dbReference type="SMART" id="SM01041">
    <property type="entry name" value="BRO1"/>
    <property type="match status" value="1"/>
</dbReference>
<dbReference type="STRING" id="436010.A0A166MA58"/>
<feature type="region of interest" description="Disordered" evidence="2">
    <location>
        <begin position="720"/>
        <end position="789"/>
    </location>
</feature>
<dbReference type="PANTHER" id="PTHR23030">
    <property type="entry name" value="PCD6 INTERACTING PROTEIN-RELATED"/>
    <property type="match status" value="1"/>
</dbReference>
<dbReference type="InterPro" id="IPR038499">
    <property type="entry name" value="BRO1_sf"/>
</dbReference>
<evidence type="ECO:0000313" key="5">
    <source>
        <dbReference type="Proteomes" id="UP000076532"/>
    </source>
</evidence>
<evidence type="ECO:0000313" key="4">
    <source>
        <dbReference type="EMBL" id="KZP23790.1"/>
    </source>
</evidence>
<proteinExistence type="inferred from homology"/>
<dbReference type="EMBL" id="KV417530">
    <property type="protein sequence ID" value="KZP23790.1"/>
    <property type="molecule type" value="Genomic_DNA"/>
</dbReference>
<reference evidence="4 5" key="1">
    <citation type="journal article" date="2016" name="Mol. Biol. Evol.">
        <title>Comparative Genomics of Early-Diverging Mushroom-Forming Fungi Provides Insights into the Origins of Lignocellulose Decay Capabilities.</title>
        <authorList>
            <person name="Nagy L.G."/>
            <person name="Riley R."/>
            <person name="Tritt A."/>
            <person name="Adam C."/>
            <person name="Daum C."/>
            <person name="Floudas D."/>
            <person name="Sun H."/>
            <person name="Yadav J.S."/>
            <person name="Pangilinan J."/>
            <person name="Larsson K.H."/>
            <person name="Matsuura K."/>
            <person name="Barry K."/>
            <person name="Labutti K."/>
            <person name="Kuo R."/>
            <person name="Ohm R.A."/>
            <person name="Bhattacharya S.S."/>
            <person name="Shirouzu T."/>
            <person name="Yoshinaga Y."/>
            <person name="Martin F.M."/>
            <person name="Grigoriev I.V."/>
            <person name="Hibbett D.S."/>
        </authorList>
    </citation>
    <scope>NUCLEOTIDE SEQUENCE [LARGE SCALE GENOMIC DNA]</scope>
    <source>
        <strain evidence="4 5">CBS 109695</strain>
    </source>
</reference>
<dbReference type="PROSITE" id="PS51180">
    <property type="entry name" value="BRO1"/>
    <property type="match status" value="1"/>
</dbReference>
<evidence type="ECO:0000256" key="2">
    <source>
        <dbReference type="SAM" id="MobiDB-lite"/>
    </source>
</evidence>
<dbReference type="GO" id="GO:0005768">
    <property type="term" value="C:endosome"/>
    <property type="evidence" value="ECO:0007669"/>
    <property type="project" value="TreeGrafter"/>
</dbReference>
<dbReference type="InterPro" id="IPR004328">
    <property type="entry name" value="BRO1_dom"/>
</dbReference>
<comment type="similarity">
    <text evidence="1">Belongs to the palA/RIM20 family.</text>
</comment>
<evidence type="ECO:0000256" key="1">
    <source>
        <dbReference type="ARBA" id="ARBA00038154"/>
    </source>
</evidence>
<dbReference type="Gene3D" id="1.20.120.560">
    <property type="entry name" value="alix/aip1 in complex with the ypdl late domain"/>
    <property type="match status" value="1"/>
</dbReference>
<gene>
    <name evidence="4" type="ORF">FIBSPDRAFT_857920</name>
</gene>
<dbReference type="Proteomes" id="UP000076532">
    <property type="component" value="Unassembled WGS sequence"/>
</dbReference>
<dbReference type="OrthoDB" id="64867at2759"/>
<dbReference type="Pfam" id="PF03097">
    <property type="entry name" value="BRO1"/>
    <property type="match status" value="1"/>
</dbReference>
<dbReference type="InterPro" id="IPR025304">
    <property type="entry name" value="ALIX_V_dom"/>
</dbReference>
<dbReference type="Gene3D" id="1.25.40.280">
    <property type="entry name" value="alix/aip1 like domains"/>
    <property type="match status" value="1"/>
</dbReference>
<feature type="compositionally biased region" description="Polar residues" evidence="2">
    <location>
        <begin position="723"/>
        <end position="738"/>
    </location>
</feature>
<dbReference type="CDD" id="cd09241">
    <property type="entry name" value="BRO1_ScRim20-like"/>
    <property type="match status" value="1"/>
</dbReference>
<dbReference type="AlphaFoldDB" id="A0A166MA58"/>
<protein>
    <submittedName>
        <fullName evidence="4">BRO1-domain-containing protein</fullName>
    </submittedName>
</protein>
<sequence length="789" mass="87772">MPNLLVVPFKQSYKAPIKQALRDYIHSSTDLHPDAFKWDMHRWDTLREESRGIAPHVDQIDKMISYHAQLVFILTKLPTDIKLEIAYAPVFSSSATLPITLRNLAFERAAVLFNLGALYSQLASTEDRSSQEGIKQATKYYQQSAGTFNYLRTTALDKLDILQDEENIPLDLNKAFVESIELAMVAQAQECAWQKAAVMDHLKNLLVARLAMKVSSLYRESAEIIKQASPSIKHLFPSDWLAHIETKQFHFAAVAHFRKSIDEGESNNYGAELGRLYAAQAEAQKGYDVARRGNVAATVFKDVEALLKKVQADTTRAERDNDLIYHQDVPSTATLAAISEVPVAPLTVPPGLKNPQSAVGDDGVILGDMPGWGAGEAINIYNDHKQELMRERIIDAAQMLNDDVNDALRALNLPASIDALERPIGLPPSLLQKAEDVRLDDGPARIEEALENVERLADHNTRLLDEAMDILDGEASEDEAARANRELTHKAARYRKILTEAQASDELVRRKWDDAETGVRTLCWDEADLEMVVPSSTIAPPNSSCSTNPGAETTKKHARALRSLLESLSDLMAERNQCVLRAQRVAEHDDDVRLRILRVAAGLGLWADVTPALFDDISTAELGKYDIYIQAVEGGREMQAGLLEDVNAQNKLFLQSRKEDTSIKEREQALQALDMAYHHYEEITRNLSEGLKFYNDLAGILAQFKEACKAWSLQRSRELPSSPLANSLQGMSLGAQSSAEEDAPTRRKPAATPVRAKAKPSQRLPSLNSSEWESEDLPPPPPRSAKKRK</sequence>
<dbReference type="Pfam" id="PF13949">
    <property type="entry name" value="ALIX_LYPXL_bnd"/>
    <property type="match status" value="1"/>
</dbReference>
<name>A0A166MA58_9AGAM</name>
<dbReference type="Gene3D" id="1.20.140.50">
    <property type="entry name" value="alix/aip1 like domains"/>
    <property type="match status" value="1"/>
</dbReference>
<accession>A0A166MA58</accession>